<dbReference type="SUPFAM" id="SSF48150">
    <property type="entry name" value="DNA-glycosylase"/>
    <property type="match status" value="1"/>
</dbReference>
<keyword evidence="9" id="KW-0227">DNA damage</keyword>
<comment type="function">
    <text evidence="3">Adenine glycosylase active on G-A mispairs. MutY also corrects error-prone DNA synthesis past GO lesions which are due to the oxidatively damaged form of guanine: 7,8-dihydro-8-oxoguanine (8-oxo-dGTP).</text>
</comment>
<protein>
    <recommendedName>
        <fullName evidence="6">Adenine DNA glycosylase</fullName>
        <ecNumber evidence="5">3.2.2.31</ecNumber>
    </recommendedName>
</protein>
<evidence type="ECO:0000256" key="5">
    <source>
        <dbReference type="ARBA" id="ARBA00012045"/>
    </source>
</evidence>
<evidence type="ECO:0000256" key="12">
    <source>
        <dbReference type="ARBA" id="ARBA00023014"/>
    </source>
</evidence>
<dbReference type="Gene3D" id="1.10.340.30">
    <property type="entry name" value="Hypothetical protein, domain 2"/>
    <property type="match status" value="1"/>
</dbReference>
<evidence type="ECO:0000256" key="13">
    <source>
        <dbReference type="ARBA" id="ARBA00023204"/>
    </source>
</evidence>
<dbReference type="AlphaFoldDB" id="A0A2W5GZI2"/>
<dbReference type="InterPro" id="IPR044298">
    <property type="entry name" value="MIG/MutY"/>
</dbReference>
<keyword evidence="13" id="KW-0234">DNA repair</keyword>
<dbReference type="CDD" id="cd03431">
    <property type="entry name" value="NUDIX_DNA_Glycosylase_C-MutY"/>
    <property type="match status" value="1"/>
</dbReference>
<evidence type="ECO:0000313" key="17">
    <source>
        <dbReference type="Proteomes" id="UP000249645"/>
    </source>
</evidence>
<dbReference type="InterPro" id="IPR004035">
    <property type="entry name" value="Endouclease-III_FeS-bd_BS"/>
</dbReference>
<comment type="caution">
    <text evidence="16">The sequence shown here is derived from an EMBL/GenBank/DDBJ whole genome shotgun (WGS) entry which is preliminary data.</text>
</comment>
<keyword evidence="10" id="KW-0378">Hydrolase</keyword>
<reference evidence="16 17" key="1">
    <citation type="submission" date="2017-11" db="EMBL/GenBank/DDBJ databases">
        <title>Infants hospitalized years apart are colonized by the same room-sourced microbial strains.</title>
        <authorList>
            <person name="Brooks B."/>
            <person name="Olm M.R."/>
            <person name="Firek B.A."/>
            <person name="Baker R."/>
            <person name="Thomas B.C."/>
            <person name="Morowitz M.J."/>
            <person name="Banfield J.F."/>
        </authorList>
    </citation>
    <scope>NUCLEOTIDE SEQUENCE [LARGE SCALE GENOMIC DNA]</scope>
    <source>
        <strain evidence="16">S2_009_000_R2_76</strain>
    </source>
</reference>
<comment type="similarity">
    <text evidence="4">Belongs to the Nth/MutY family.</text>
</comment>
<dbReference type="PANTHER" id="PTHR42944">
    <property type="entry name" value="ADENINE DNA GLYCOSYLASE"/>
    <property type="match status" value="1"/>
</dbReference>
<dbReference type="EC" id="3.2.2.31" evidence="5"/>
<evidence type="ECO:0000313" key="16">
    <source>
        <dbReference type="EMBL" id="PZP48842.1"/>
    </source>
</evidence>
<evidence type="ECO:0000256" key="2">
    <source>
        <dbReference type="ARBA" id="ARBA00001966"/>
    </source>
</evidence>
<dbReference type="Pfam" id="PF14815">
    <property type="entry name" value="NUDIX_4"/>
    <property type="match status" value="1"/>
</dbReference>
<dbReference type="InterPro" id="IPR029119">
    <property type="entry name" value="MutY_C"/>
</dbReference>
<dbReference type="InterPro" id="IPR023170">
    <property type="entry name" value="HhH_base_excis_C"/>
</dbReference>
<evidence type="ECO:0000256" key="6">
    <source>
        <dbReference type="ARBA" id="ARBA00022023"/>
    </source>
</evidence>
<organism evidence="16 17">
    <name type="scientific">Pseudopedobacter saltans</name>
    <dbReference type="NCBI Taxonomy" id="151895"/>
    <lineage>
        <taxon>Bacteria</taxon>
        <taxon>Pseudomonadati</taxon>
        <taxon>Bacteroidota</taxon>
        <taxon>Sphingobacteriia</taxon>
        <taxon>Sphingobacteriales</taxon>
        <taxon>Sphingobacteriaceae</taxon>
        <taxon>Pseudopedobacter</taxon>
    </lineage>
</organism>
<dbReference type="GO" id="GO:0034039">
    <property type="term" value="F:8-oxo-7,8-dihydroguanine DNA N-glycosylase activity"/>
    <property type="evidence" value="ECO:0007669"/>
    <property type="project" value="TreeGrafter"/>
</dbReference>
<evidence type="ECO:0000256" key="8">
    <source>
        <dbReference type="ARBA" id="ARBA00022723"/>
    </source>
</evidence>
<accession>A0A2W5GZI2</accession>
<keyword evidence="14" id="KW-0326">Glycosidase</keyword>
<dbReference type="Proteomes" id="UP000249645">
    <property type="component" value="Unassembled WGS sequence"/>
</dbReference>
<dbReference type="GO" id="GO:0046872">
    <property type="term" value="F:metal ion binding"/>
    <property type="evidence" value="ECO:0007669"/>
    <property type="project" value="UniProtKB-KW"/>
</dbReference>
<proteinExistence type="inferred from homology"/>
<dbReference type="InterPro" id="IPR003265">
    <property type="entry name" value="HhH-GPD_domain"/>
</dbReference>
<keyword evidence="7" id="KW-0004">4Fe-4S</keyword>
<keyword evidence="12" id="KW-0411">Iron-sulfur</keyword>
<dbReference type="GO" id="GO:0006298">
    <property type="term" value="P:mismatch repair"/>
    <property type="evidence" value="ECO:0007669"/>
    <property type="project" value="TreeGrafter"/>
</dbReference>
<comment type="cofactor">
    <cofactor evidence="2">
        <name>[4Fe-4S] cluster</name>
        <dbReference type="ChEBI" id="CHEBI:49883"/>
    </cofactor>
</comment>
<evidence type="ECO:0000256" key="9">
    <source>
        <dbReference type="ARBA" id="ARBA00022763"/>
    </source>
</evidence>
<evidence type="ECO:0000256" key="4">
    <source>
        <dbReference type="ARBA" id="ARBA00008343"/>
    </source>
</evidence>
<dbReference type="Gene3D" id="1.10.1670.10">
    <property type="entry name" value="Helix-hairpin-Helix base-excision DNA repair enzymes (C-terminal)"/>
    <property type="match status" value="1"/>
</dbReference>
<dbReference type="PROSITE" id="PS00764">
    <property type="entry name" value="ENDONUCLEASE_III_1"/>
    <property type="match status" value="1"/>
</dbReference>
<dbReference type="InterPro" id="IPR005760">
    <property type="entry name" value="A/G_AdeGlyc_MutY"/>
</dbReference>
<dbReference type="GO" id="GO:0006284">
    <property type="term" value="P:base-excision repair"/>
    <property type="evidence" value="ECO:0007669"/>
    <property type="project" value="InterPro"/>
</dbReference>
<dbReference type="Pfam" id="PF00633">
    <property type="entry name" value="HHH"/>
    <property type="match status" value="1"/>
</dbReference>
<dbReference type="GO" id="GO:0035485">
    <property type="term" value="F:adenine/guanine mispair binding"/>
    <property type="evidence" value="ECO:0007669"/>
    <property type="project" value="TreeGrafter"/>
</dbReference>
<evidence type="ECO:0000256" key="14">
    <source>
        <dbReference type="ARBA" id="ARBA00023295"/>
    </source>
</evidence>
<dbReference type="GO" id="GO:0000701">
    <property type="term" value="F:purine-specific mismatch base pair DNA N-glycosylase activity"/>
    <property type="evidence" value="ECO:0007669"/>
    <property type="project" value="UniProtKB-EC"/>
</dbReference>
<feature type="domain" description="HhH-GPD" evidence="15">
    <location>
        <begin position="37"/>
        <end position="188"/>
    </location>
</feature>
<dbReference type="InterPro" id="IPR011257">
    <property type="entry name" value="DNA_glycosylase"/>
</dbReference>
<dbReference type="SMART" id="SM00478">
    <property type="entry name" value="ENDO3c"/>
    <property type="match status" value="1"/>
</dbReference>
<evidence type="ECO:0000256" key="10">
    <source>
        <dbReference type="ARBA" id="ARBA00022801"/>
    </source>
</evidence>
<dbReference type="InterPro" id="IPR000445">
    <property type="entry name" value="HhH_motif"/>
</dbReference>
<evidence type="ECO:0000256" key="1">
    <source>
        <dbReference type="ARBA" id="ARBA00000843"/>
    </source>
</evidence>
<dbReference type="Pfam" id="PF00730">
    <property type="entry name" value="HhH-GPD"/>
    <property type="match status" value="1"/>
</dbReference>
<dbReference type="GO" id="GO:0032357">
    <property type="term" value="F:oxidized purine DNA binding"/>
    <property type="evidence" value="ECO:0007669"/>
    <property type="project" value="TreeGrafter"/>
</dbReference>
<evidence type="ECO:0000256" key="7">
    <source>
        <dbReference type="ARBA" id="ARBA00022485"/>
    </source>
</evidence>
<dbReference type="NCBIfam" id="TIGR01084">
    <property type="entry name" value="mutY"/>
    <property type="match status" value="1"/>
</dbReference>
<comment type="catalytic activity">
    <reaction evidence="1">
        <text>Hydrolyzes free adenine bases from 7,8-dihydro-8-oxoguanine:adenine mismatched double-stranded DNA, leaving an apurinic site.</text>
        <dbReference type="EC" id="3.2.2.31"/>
    </reaction>
</comment>
<dbReference type="GO" id="GO:0051539">
    <property type="term" value="F:4 iron, 4 sulfur cluster binding"/>
    <property type="evidence" value="ECO:0007669"/>
    <property type="project" value="UniProtKB-KW"/>
</dbReference>
<evidence type="ECO:0000256" key="3">
    <source>
        <dbReference type="ARBA" id="ARBA00002933"/>
    </source>
</evidence>
<name>A0A2W5GZI2_9SPHI</name>
<keyword evidence="8" id="KW-0479">Metal-binding</keyword>
<dbReference type="PANTHER" id="PTHR42944:SF1">
    <property type="entry name" value="ADENINE DNA GLYCOSYLASE"/>
    <property type="match status" value="1"/>
</dbReference>
<keyword evidence="11" id="KW-0408">Iron</keyword>
<evidence type="ECO:0000256" key="11">
    <source>
        <dbReference type="ARBA" id="ARBA00023004"/>
    </source>
</evidence>
<evidence type="ECO:0000259" key="15">
    <source>
        <dbReference type="SMART" id="SM00478"/>
    </source>
</evidence>
<sequence length="350" mass="40762">MSIFSKKLLAWDEHQNDRTMPWKGEKDPYKIWLSEVILQQTRVEQGMPYYEKFIHNFPNIQSLADANDQYVFKLWEGLGYYNRCRNLLYTARYIANELNGIFPKQYDQILSLKGIGPYTAAAISSFAYNLPYPVLDGNVFRVLARYFGIDTAIDSTEGKNLFSELAEKELDKKNPAQYNQAIMDFGATVCTPASPKCGDCNMQKNCIAYNNGIVNKLPVKEKTLTKKTRYLTWFILHVNDEIYIHTRKEKDIWQNLNEFYLIETEHKPIWTDFTVMETLNGQFGKNQLKINALSKQIKQQLTHQSILAHIIDCTLSKKPELLKESWIKESETGQYAFPKILKEFLENKCI</sequence>
<dbReference type="EMBL" id="QFOI01000143">
    <property type="protein sequence ID" value="PZP48842.1"/>
    <property type="molecule type" value="Genomic_DNA"/>
</dbReference>
<dbReference type="CDD" id="cd00056">
    <property type="entry name" value="ENDO3c"/>
    <property type="match status" value="1"/>
</dbReference>
<gene>
    <name evidence="16" type="primary">mutY</name>
    <name evidence="16" type="ORF">DI598_09285</name>
</gene>